<reference evidence="1 2" key="1">
    <citation type="journal article" date="2009" name="Environ. Microbiol.">
        <title>Genome sequence of Desulfobacterium autotrophicum HRM2, a marine sulfate reducer oxidizing organic carbon completely to carbon dioxide.</title>
        <authorList>
            <person name="Strittmatter A.W."/>
            <person name="Liesegang H."/>
            <person name="Rabus R."/>
            <person name="Decker I."/>
            <person name="Amann J."/>
            <person name="Andres S."/>
            <person name="Henne A."/>
            <person name="Fricke W.F."/>
            <person name="Martinez-Arias R."/>
            <person name="Bartels D."/>
            <person name="Goesmann A."/>
            <person name="Krause L."/>
            <person name="Puehler A."/>
            <person name="Klenk H.P."/>
            <person name="Richter M."/>
            <person name="Schuler M."/>
            <person name="Gloeckner F.O."/>
            <person name="Meyerdierks A."/>
            <person name="Gottschalk G."/>
            <person name="Amann R."/>
        </authorList>
    </citation>
    <scope>NUCLEOTIDE SEQUENCE [LARGE SCALE GENOMIC DNA]</scope>
    <source>
        <strain evidence="2">ATCC 43914 / DSM 3382 / HRM2</strain>
    </source>
</reference>
<dbReference type="KEGG" id="dat:HRM2_45010"/>
<organism evidence="1 2">
    <name type="scientific">Desulforapulum autotrophicum (strain ATCC 43914 / DSM 3382 / VKM B-1955 / HRM2)</name>
    <name type="common">Desulfobacterium autotrophicum</name>
    <dbReference type="NCBI Taxonomy" id="177437"/>
    <lineage>
        <taxon>Bacteria</taxon>
        <taxon>Pseudomonadati</taxon>
        <taxon>Thermodesulfobacteriota</taxon>
        <taxon>Desulfobacteria</taxon>
        <taxon>Desulfobacterales</taxon>
        <taxon>Desulfobacteraceae</taxon>
        <taxon>Desulforapulum</taxon>
    </lineage>
</organism>
<dbReference type="Proteomes" id="UP000000442">
    <property type="component" value="Chromosome"/>
</dbReference>
<name>C0QF56_DESAH</name>
<evidence type="ECO:0000313" key="1">
    <source>
        <dbReference type="EMBL" id="ACN17557.1"/>
    </source>
</evidence>
<gene>
    <name evidence="1" type="ordered locus">HRM2_45010</name>
</gene>
<dbReference type="AlphaFoldDB" id="C0QF56"/>
<dbReference type="EMBL" id="CP001087">
    <property type="protein sequence ID" value="ACN17557.1"/>
    <property type="molecule type" value="Genomic_DNA"/>
</dbReference>
<dbReference type="HOGENOM" id="CLU_2422094_0_0_7"/>
<keyword evidence="2" id="KW-1185">Reference proteome</keyword>
<dbReference type="PROSITE" id="PS51257">
    <property type="entry name" value="PROKAR_LIPOPROTEIN"/>
    <property type="match status" value="1"/>
</dbReference>
<protein>
    <submittedName>
        <fullName evidence="1">Uncharacterized protein</fullName>
    </submittedName>
</protein>
<accession>C0QF56</accession>
<evidence type="ECO:0000313" key="2">
    <source>
        <dbReference type="Proteomes" id="UP000000442"/>
    </source>
</evidence>
<proteinExistence type="predicted"/>
<sequence length="91" mass="9935">MICQKPGGIKPGALGIQCLGVGQAMGLSCMQKTGKRENPCNNVPGRSHAVNQEESPMLRLYNQLEIRPRVPRKIRTEKPFSVPGVVPTMAH</sequence>